<proteinExistence type="inferred from homology"/>
<keyword evidence="11" id="KW-1185">Reference proteome</keyword>
<dbReference type="Gene3D" id="1.20.120.1780">
    <property type="entry name" value="UbiA prenyltransferase"/>
    <property type="match status" value="1"/>
</dbReference>
<dbReference type="Proteomes" id="UP001152300">
    <property type="component" value="Unassembled WGS sequence"/>
</dbReference>
<feature type="transmembrane region" description="Helical" evidence="9">
    <location>
        <begin position="41"/>
        <end position="59"/>
    </location>
</feature>
<dbReference type="InterPro" id="IPR044878">
    <property type="entry name" value="UbiA_sf"/>
</dbReference>
<evidence type="ECO:0000256" key="5">
    <source>
        <dbReference type="ARBA" id="ARBA00022679"/>
    </source>
</evidence>
<sequence>MSKAEILDVETYMSPTQGFLSYLPSQWVPYAELTRIHKPAGILYVYFPYVFGSLFAASVKSSMPSLQSLTITNLQLLVLAFVVRSIGCTWNEIVDCELDRYVARCRIRPIARGALSPTQGCIFNAFEYLLLFCGVIAFLPQTLKYLIPIIITGTFYPYAKRITNYAQVVLGVSLSFGIPAGCSVMDVDPLSMGLHSKLSGALLAFAISYVVWTVIYDTIYAYQDIQDDERAGIKAVSIKHKAHMKPLLFALSIIQVALLVMTGVLIDATLVLFVGVASTAVLLLRMAWNVDLGDPRSCWWWFKYGSLLVGGSLTMSFQGEYLARRWGFGF</sequence>
<evidence type="ECO:0000256" key="9">
    <source>
        <dbReference type="SAM" id="Phobius"/>
    </source>
</evidence>
<evidence type="ECO:0000256" key="7">
    <source>
        <dbReference type="ARBA" id="ARBA00022989"/>
    </source>
</evidence>
<dbReference type="PANTHER" id="PTHR11048">
    <property type="entry name" value="PRENYLTRANSFERASES"/>
    <property type="match status" value="1"/>
</dbReference>
<dbReference type="InterPro" id="IPR039653">
    <property type="entry name" value="Prenyltransferase"/>
</dbReference>
<name>A0A9X0AXA9_9HELO</name>
<feature type="transmembrane region" description="Helical" evidence="9">
    <location>
        <begin position="128"/>
        <end position="150"/>
    </location>
</feature>
<dbReference type="FunFam" id="1.20.120.1780:FF:000001">
    <property type="entry name" value="4-hydroxybenzoate octaprenyltransferase"/>
    <property type="match status" value="1"/>
</dbReference>
<organism evidence="10 11">
    <name type="scientific">Sclerotinia nivalis</name>
    <dbReference type="NCBI Taxonomy" id="352851"/>
    <lineage>
        <taxon>Eukaryota</taxon>
        <taxon>Fungi</taxon>
        <taxon>Dikarya</taxon>
        <taxon>Ascomycota</taxon>
        <taxon>Pezizomycotina</taxon>
        <taxon>Leotiomycetes</taxon>
        <taxon>Helotiales</taxon>
        <taxon>Sclerotiniaceae</taxon>
        <taxon>Sclerotinia</taxon>
    </lineage>
</organism>
<evidence type="ECO:0000256" key="2">
    <source>
        <dbReference type="ARBA" id="ARBA00004141"/>
    </source>
</evidence>
<dbReference type="AlphaFoldDB" id="A0A9X0AXA9"/>
<feature type="transmembrane region" description="Helical" evidence="9">
    <location>
        <begin position="201"/>
        <end position="222"/>
    </location>
</feature>
<reference evidence="10" key="1">
    <citation type="submission" date="2022-11" db="EMBL/GenBank/DDBJ databases">
        <title>Genome Resource of Sclerotinia nivalis Strain SnTB1, a Plant Pathogen Isolated from American Ginseng.</title>
        <authorList>
            <person name="Fan S."/>
        </authorList>
    </citation>
    <scope>NUCLEOTIDE SEQUENCE</scope>
    <source>
        <strain evidence="10">SnTB1</strain>
    </source>
</reference>
<evidence type="ECO:0000256" key="4">
    <source>
        <dbReference type="ARBA" id="ARBA00005985"/>
    </source>
</evidence>
<evidence type="ECO:0000313" key="11">
    <source>
        <dbReference type="Proteomes" id="UP001152300"/>
    </source>
</evidence>
<dbReference type="EMBL" id="JAPEIS010000001">
    <property type="protein sequence ID" value="KAJ8070661.1"/>
    <property type="molecule type" value="Genomic_DNA"/>
</dbReference>
<feature type="transmembrane region" description="Helical" evidence="9">
    <location>
        <begin position="300"/>
        <end position="318"/>
    </location>
</feature>
<evidence type="ECO:0000313" key="10">
    <source>
        <dbReference type="EMBL" id="KAJ8070661.1"/>
    </source>
</evidence>
<comment type="similarity">
    <text evidence="4">Belongs to the UbiA prenyltransferase family.</text>
</comment>
<evidence type="ECO:0000256" key="8">
    <source>
        <dbReference type="ARBA" id="ARBA00023136"/>
    </source>
</evidence>
<dbReference type="InterPro" id="IPR000537">
    <property type="entry name" value="UbiA_prenyltransferase"/>
</dbReference>
<comment type="caution">
    <text evidence="10">The sequence shown here is derived from an EMBL/GenBank/DDBJ whole genome shotgun (WGS) entry which is preliminary data.</text>
</comment>
<evidence type="ECO:0000256" key="3">
    <source>
        <dbReference type="ARBA" id="ARBA00005179"/>
    </source>
</evidence>
<dbReference type="Pfam" id="PF01040">
    <property type="entry name" value="UbiA"/>
    <property type="match status" value="1"/>
</dbReference>
<comment type="cofactor">
    <cofactor evidence="1">
        <name>Mg(2+)</name>
        <dbReference type="ChEBI" id="CHEBI:18420"/>
    </cofactor>
</comment>
<dbReference type="OrthoDB" id="18170at2759"/>
<keyword evidence="5" id="KW-0808">Transferase</keyword>
<comment type="subcellular location">
    <subcellularLocation>
        <location evidence="2">Membrane</location>
        <topology evidence="2">Multi-pass membrane protein</topology>
    </subcellularLocation>
</comment>
<protein>
    <submittedName>
        <fullName evidence="10">Uncharacterized protein</fullName>
    </submittedName>
</protein>
<dbReference type="PANTHER" id="PTHR11048:SF28">
    <property type="entry name" value="4-HYDROXYBENZOATE POLYPRENYLTRANSFERASE, MITOCHONDRIAL"/>
    <property type="match status" value="1"/>
</dbReference>
<accession>A0A9X0AXA9</accession>
<dbReference type="GO" id="GO:0005743">
    <property type="term" value="C:mitochondrial inner membrane"/>
    <property type="evidence" value="ECO:0007669"/>
    <property type="project" value="TreeGrafter"/>
</dbReference>
<keyword evidence="8 9" id="KW-0472">Membrane</keyword>
<evidence type="ECO:0000256" key="6">
    <source>
        <dbReference type="ARBA" id="ARBA00022692"/>
    </source>
</evidence>
<gene>
    <name evidence="10" type="ORF">OCU04_001032</name>
</gene>
<feature type="transmembrane region" description="Helical" evidence="9">
    <location>
        <begin position="270"/>
        <end position="288"/>
    </location>
</feature>
<dbReference type="Gene3D" id="1.10.357.140">
    <property type="entry name" value="UbiA prenyltransferase"/>
    <property type="match status" value="1"/>
</dbReference>
<dbReference type="GO" id="GO:0006744">
    <property type="term" value="P:ubiquinone biosynthetic process"/>
    <property type="evidence" value="ECO:0007669"/>
    <property type="project" value="TreeGrafter"/>
</dbReference>
<comment type="pathway">
    <text evidence="3">Secondary metabolite biosynthesis.</text>
</comment>
<keyword evidence="7 9" id="KW-1133">Transmembrane helix</keyword>
<feature type="transmembrane region" description="Helical" evidence="9">
    <location>
        <begin position="162"/>
        <end position="181"/>
    </location>
</feature>
<dbReference type="FunFam" id="1.10.357.140:FF:000008">
    <property type="entry name" value="4-hydroxybenzoate octaprenyltransferase"/>
    <property type="match status" value="1"/>
</dbReference>
<dbReference type="GO" id="GO:0008412">
    <property type="term" value="F:4-hydroxybenzoate polyprenyltransferase activity"/>
    <property type="evidence" value="ECO:0007669"/>
    <property type="project" value="TreeGrafter"/>
</dbReference>
<keyword evidence="6 9" id="KW-0812">Transmembrane</keyword>
<feature type="transmembrane region" description="Helical" evidence="9">
    <location>
        <begin position="243"/>
        <end position="264"/>
    </location>
</feature>
<dbReference type="CDD" id="cd13959">
    <property type="entry name" value="PT_UbiA_COQ2"/>
    <property type="match status" value="1"/>
</dbReference>
<evidence type="ECO:0000256" key="1">
    <source>
        <dbReference type="ARBA" id="ARBA00001946"/>
    </source>
</evidence>